<feature type="region of interest" description="Disordered" evidence="12">
    <location>
        <begin position="48"/>
        <end position="245"/>
    </location>
</feature>
<dbReference type="FunFam" id="3.40.50.300:FF:000019">
    <property type="entry name" value="Translation initiation factor IF-2"/>
    <property type="match status" value="1"/>
</dbReference>
<dbReference type="PROSITE" id="PS01176">
    <property type="entry name" value="IF2"/>
    <property type="match status" value="1"/>
</dbReference>
<dbReference type="Gene3D" id="3.40.50.10050">
    <property type="entry name" value="Translation initiation factor IF- 2, domain 3"/>
    <property type="match status" value="1"/>
</dbReference>
<feature type="domain" description="Tr-type G" evidence="13">
    <location>
        <begin position="338"/>
        <end position="508"/>
    </location>
</feature>
<dbReference type="InterPro" id="IPR004161">
    <property type="entry name" value="EFTu-like_2"/>
</dbReference>
<dbReference type="InterPro" id="IPR023115">
    <property type="entry name" value="TIF_IF2_dom3"/>
</dbReference>
<feature type="compositionally biased region" description="Basic and acidic residues" evidence="12">
    <location>
        <begin position="100"/>
        <end position="159"/>
    </location>
</feature>
<dbReference type="Pfam" id="PF04760">
    <property type="entry name" value="IF2_N"/>
    <property type="match status" value="1"/>
</dbReference>
<evidence type="ECO:0000256" key="4">
    <source>
        <dbReference type="ARBA" id="ARBA00022490"/>
    </source>
</evidence>
<dbReference type="Proteomes" id="UP000509660">
    <property type="component" value="Chromosome"/>
</dbReference>
<dbReference type="CDD" id="cd03702">
    <property type="entry name" value="IF2_mtIF2_II"/>
    <property type="match status" value="1"/>
</dbReference>
<feature type="compositionally biased region" description="Basic and acidic residues" evidence="12">
    <location>
        <begin position="212"/>
        <end position="233"/>
    </location>
</feature>
<dbReference type="InterPro" id="IPR000795">
    <property type="entry name" value="T_Tr_GTP-bd_dom"/>
</dbReference>
<dbReference type="InterPro" id="IPR000178">
    <property type="entry name" value="TF_IF2_bacterial-like"/>
</dbReference>
<proteinExistence type="inferred from homology"/>
<dbReference type="GO" id="GO:0003743">
    <property type="term" value="F:translation initiation factor activity"/>
    <property type="evidence" value="ECO:0007669"/>
    <property type="project" value="UniProtKB-UniRule"/>
</dbReference>
<dbReference type="FunFam" id="2.40.30.10:FF:000008">
    <property type="entry name" value="Translation initiation factor IF-2"/>
    <property type="match status" value="1"/>
</dbReference>
<dbReference type="Gene3D" id="2.40.30.10">
    <property type="entry name" value="Translation factors"/>
    <property type="match status" value="2"/>
</dbReference>
<dbReference type="SUPFAM" id="SSF50447">
    <property type="entry name" value="Translation proteins"/>
    <property type="match status" value="2"/>
</dbReference>
<keyword evidence="5 9" id="KW-0396">Initiation factor</keyword>
<sequence length="839" mass="91271">MTEEKKTLSLGGTRKASKVNTTTTSGKVKAVEVKEKKPKIDAKALQEKAAKEAAAAKAKQEKEAAEKLAREKAAKEEAAKKSAELTASKSPSVPVMPNSKVKEDKPKVQLPKQEKAVDLEKEAKRKEEAELRRKQEELAQQKAEMEAKRAAENARRLAEIELEDAGDNSNEDFDDDRFTSSYAREADRDNDHRSEHSRGRNNKAAVAKAKKGGREDDKNERSADRRNQKEVKGKGKQGKKGGSLQQAFTKPAQVVKADVVIGETITVAELANKMAVKATEIIKMMMKMGEMVTINQVIDQETAQLVAEELGHKVILRKENELEEAILEDRDTNAEKVTRAPVVTIMGHVDHGKTSLLDYIRKAKVAAGEAGGITQHIGAYHVETDEGKMITFLDTPGHAAFTSMRARGAKATDIVVLVVAADDGVMPQTIEAIQHAKAAGAPLVVAVNKIDKPEANPDRVEQELLQHEVISEKFGGDVQFVPVSAKQGMGIDALLEAIVLQSEVLELTAVKDGMASGVVIESYLDKGRGPVATILVQSGTLNKGDIVLCGFEYGRVRAMRDENGKDIDSAGPSIPVEVLGLSGVPAAGDEATVVRDEKKAREVALYRQGKFREVKLARQQKAKLENMFSNMAAGDVAELNIIVKADVQGSVEAISQSLTELSTDEVKVKIIGSGVGGITETDATLAAASNAIMVGFNVRADASARRVIEAESIDLRYYSIIYELLNDVKAAMTGMLQPEFKQEIIGLAEVRDVFRHPKFGAIAGCMVTEGIVKRNNPIRVLRDNVVIFEGELESLRRFKDDVGEVRNGMECGIGVKNYNDVKVGDQIEVFEIVEIKRSI</sequence>
<evidence type="ECO:0000256" key="11">
    <source>
        <dbReference type="RuleBase" id="RU000645"/>
    </source>
</evidence>
<feature type="region of interest" description="Disordered" evidence="12">
    <location>
        <begin position="1"/>
        <end position="35"/>
    </location>
</feature>
<gene>
    <name evidence="9 14" type="primary">infB</name>
    <name evidence="14" type="ORF">HV559_09655</name>
</gene>
<keyword evidence="15" id="KW-1185">Reference proteome</keyword>
<dbReference type="GO" id="GO:0003924">
    <property type="term" value="F:GTPase activity"/>
    <property type="evidence" value="ECO:0007669"/>
    <property type="project" value="UniProtKB-UniRule"/>
</dbReference>
<dbReference type="CDD" id="cd01887">
    <property type="entry name" value="IF2_eIF5B"/>
    <property type="match status" value="1"/>
</dbReference>
<evidence type="ECO:0000256" key="6">
    <source>
        <dbReference type="ARBA" id="ARBA00022741"/>
    </source>
</evidence>
<dbReference type="FunFam" id="3.40.50.10050:FF:000001">
    <property type="entry name" value="Translation initiation factor IF-2"/>
    <property type="match status" value="1"/>
</dbReference>
<name>A0A7D5HVS6_9PAST</name>
<keyword evidence="7 9" id="KW-0648">Protein biosynthesis</keyword>
<evidence type="ECO:0000256" key="12">
    <source>
        <dbReference type="SAM" id="MobiDB-lite"/>
    </source>
</evidence>
<dbReference type="EMBL" id="CP055306">
    <property type="protein sequence ID" value="QLB41111.1"/>
    <property type="molecule type" value="Genomic_DNA"/>
</dbReference>
<dbReference type="InterPro" id="IPR053905">
    <property type="entry name" value="EF-G-like_DII"/>
</dbReference>
<dbReference type="InterPro" id="IPR005225">
    <property type="entry name" value="Small_GTP-bd"/>
</dbReference>
<keyword evidence="4 9" id="KW-0963">Cytoplasm</keyword>
<dbReference type="InterPro" id="IPR006847">
    <property type="entry name" value="IF2_N"/>
</dbReference>
<evidence type="ECO:0000256" key="10">
    <source>
        <dbReference type="RuleBase" id="RU000644"/>
    </source>
</evidence>
<dbReference type="NCBIfam" id="TIGR00231">
    <property type="entry name" value="small_GTP"/>
    <property type="match status" value="1"/>
</dbReference>
<dbReference type="HAMAP" id="MF_00100_B">
    <property type="entry name" value="IF_2_B"/>
    <property type="match status" value="1"/>
</dbReference>
<keyword evidence="6 9" id="KW-0547">Nucleotide-binding</keyword>
<organism evidence="14 15">
    <name type="scientific">Mannheimia pernigra</name>
    <dbReference type="NCBI Taxonomy" id="111844"/>
    <lineage>
        <taxon>Bacteria</taxon>
        <taxon>Pseudomonadati</taxon>
        <taxon>Pseudomonadota</taxon>
        <taxon>Gammaproteobacteria</taxon>
        <taxon>Pasteurellales</taxon>
        <taxon>Pasteurellaceae</taxon>
        <taxon>Mannheimia</taxon>
    </lineage>
</organism>
<dbReference type="SUPFAM" id="SSF52540">
    <property type="entry name" value="P-loop containing nucleoside triphosphate hydrolases"/>
    <property type="match status" value="1"/>
</dbReference>
<dbReference type="InterPro" id="IPR027417">
    <property type="entry name" value="P-loop_NTPase"/>
</dbReference>
<evidence type="ECO:0000259" key="13">
    <source>
        <dbReference type="PROSITE" id="PS51722"/>
    </source>
</evidence>
<dbReference type="PROSITE" id="PS51722">
    <property type="entry name" value="G_TR_2"/>
    <property type="match status" value="1"/>
</dbReference>
<evidence type="ECO:0000313" key="15">
    <source>
        <dbReference type="Proteomes" id="UP000509660"/>
    </source>
</evidence>
<feature type="binding site" evidence="9">
    <location>
        <begin position="347"/>
        <end position="354"/>
    </location>
    <ligand>
        <name>GTP</name>
        <dbReference type="ChEBI" id="CHEBI:37565"/>
    </ligand>
</feature>
<comment type="caution">
    <text evidence="9">Lacks conserved residue(s) required for the propagation of feature annotation.</text>
</comment>
<evidence type="ECO:0000256" key="5">
    <source>
        <dbReference type="ARBA" id="ARBA00022540"/>
    </source>
</evidence>
<evidence type="ECO:0000256" key="9">
    <source>
        <dbReference type="HAMAP-Rule" id="MF_00100"/>
    </source>
</evidence>
<reference evidence="14 15" key="1">
    <citation type="submission" date="2020-06" db="EMBL/GenBank/DDBJ databases">
        <title>Mannheimia pernigra sp. nov. isolated from bovine respiratory tract.</title>
        <authorList>
            <person name="Kuhnert P."/>
            <person name="Akarsu-Egger H."/>
        </authorList>
    </citation>
    <scope>NUCLEOTIDE SEQUENCE [LARGE SCALE GENOMIC DNA]</scope>
    <source>
        <strain evidence="14 15">BNO311</strain>
    </source>
</reference>
<dbReference type="InterPro" id="IPR009000">
    <property type="entry name" value="Transl_B-barrel_sf"/>
</dbReference>
<evidence type="ECO:0000256" key="2">
    <source>
        <dbReference type="ARBA" id="ARBA00007733"/>
    </source>
</evidence>
<feature type="binding site" evidence="9">
    <location>
        <begin position="448"/>
        <end position="451"/>
    </location>
    <ligand>
        <name>GTP</name>
        <dbReference type="ChEBI" id="CHEBI:37565"/>
    </ligand>
</feature>
<evidence type="ECO:0000313" key="14">
    <source>
        <dbReference type="EMBL" id="QLB41111.1"/>
    </source>
</evidence>
<evidence type="ECO:0000256" key="3">
    <source>
        <dbReference type="ARBA" id="ARBA00020675"/>
    </source>
</evidence>
<dbReference type="GO" id="GO:0005829">
    <property type="term" value="C:cytosol"/>
    <property type="evidence" value="ECO:0007669"/>
    <property type="project" value="TreeGrafter"/>
</dbReference>
<dbReference type="Gene3D" id="3.40.50.300">
    <property type="entry name" value="P-loop containing nucleotide triphosphate hydrolases"/>
    <property type="match status" value="1"/>
</dbReference>
<feature type="binding site" evidence="9">
    <location>
        <begin position="394"/>
        <end position="398"/>
    </location>
    <ligand>
        <name>GTP</name>
        <dbReference type="ChEBI" id="CHEBI:37565"/>
    </ligand>
</feature>
<comment type="function">
    <text evidence="9 10">One of the essential components for the initiation of protein synthesis. Protects formylmethionyl-tRNA from spontaneous hydrolysis and promotes its binding to the 30S ribosomal subunits. Also involved in the hydrolysis of GTP during the formation of the 70S ribosomal complex.</text>
</comment>
<dbReference type="Pfam" id="PF03144">
    <property type="entry name" value="GTP_EFTU_D2"/>
    <property type="match status" value="1"/>
</dbReference>
<dbReference type="SUPFAM" id="SSF52156">
    <property type="entry name" value="Initiation factor IF2/eIF5b, domain 3"/>
    <property type="match status" value="1"/>
</dbReference>
<dbReference type="CDD" id="cd03692">
    <property type="entry name" value="mtIF2_IVc"/>
    <property type="match status" value="1"/>
</dbReference>
<feature type="compositionally biased region" description="Basic and acidic residues" evidence="12">
    <location>
        <begin position="58"/>
        <end position="83"/>
    </location>
</feature>
<dbReference type="NCBIfam" id="TIGR00487">
    <property type="entry name" value="IF-2"/>
    <property type="match status" value="1"/>
</dbReference>
<dbReference type="Pfam" id="PF22042">
    <property type="entry name" value="EF-G_D2"/>
    <property type="match status" value="1"/>
</dbReference>
<dbReference type="PANTHER" id="PTHR43381">
    <property type="entry name" value="TRANSLATION INITIATION FACTOR IF-2-RELATED"/>
    <property type="match status" value="1"/>
</dbReference>
<dbReference type="GO" id="GO:0005525">
    <property type="term" value="F:GTP binding"/>
    <property type="evidence" value="ECO:0007669"/>
    <property type="project" value="UniProtKB-KW"/>
</dbReference>
<dbReference type="AlphaFoldDB" id="A0A7D5HVS6"/>
<dbReference type="FunFam" id="2.40.30.10:FF:000007">
    <property type="entry name" value="Translation initiation factor IF-2"/>
    <property type="match status" value="1"/>
</dbReference>
<feature type="compositionally biased region" description="Acidic residues" evidence="12">
    <location>
        <begin position="160"/>
        <end position="175"/>
    </location>
</feature>
<dbReference type="InterPro" id="IPR036925">
    <property type="entry name" value="TIF_IF2_dom3_sf"/>
</dbReference>
<evidence type="ECO:0000256" key="7">
    <source>
        <dbReference type="ARBA" id="ARBA00022917"/>
    </source>
</evidence>
<comment type="subcellular location">
    <subcellularLocation>
        <location evidence="1 9 11">Cytoplasm</location>
    </subcellularLocation>
</comment>
<keyword evidence="8 9" id="KW-0342">GTP-binding</keyword>
<feature type="compositionally biased region" description="Basic and acidic residues" evidence="12">
    <location>
        <begin position="184"/>
        <end position="198"/>
    </location>
</feature>
<dbReference type="Pfam" id="PF00009">
    <property type="entry name" value="GTP_EFTU"/>
    <property type="match status" value="1"/>
</dbReference>
<dbReference type="PANTHER" id="PTHR43381:SF5">
    <property type="entry name" value="TR-TYPE G DOMAIN-CONTAINING PROTEIN"/>
    <property type="match status" value="1"/>
</dbReference>
<dbReference type="Pfam" id="PF11987">
    <property type="entry name" value="IF-2"/>
    <property type="match status" value="1"/>
</dbReference>
<protein>
    <recommendedName>
        <fullName evidence="3 9">Translation initiation factor IF-2</fullName>
    </recommendedName>
</protein>
<comment type="similarity">
    <text evidence="2 9 10">Belongs to the TRAFAC class translation factor GTPase superfamily. Classic translation factor GTPase family. IF-2 subfamily.</text>
</comment>
<evidence type="ECO:0000256" key="8">
    <source>
        <dbReference type="ARBA" id="ARBA00023134"/>
    </source>
</evidence>
<dbReference type="InterPro" id="IPR044145">
    <property type="entry name" value="IF2_II"/>
</dbReference>
<evidence type="ECO:0000256" key="1">
    <source>
        <dbReference type="ARBA" id="ARBA00004496"/>
    </source>
</evidence>
<accession>A0A7D5HVS6</accession>
<dbReference type="InterPro" id="IPR015760">
    <property type="entry name" value="TIF_IF2"/>
</dbReference>
<dbReference type="RefSeq" id="WP_176810254.1">
    <property type="nucleotide sequence ID" value="NZ_CP055306.1"/>
</dbReference>